<feature type="transmembrane region" description="Helical" evidence="1">
    <location>
        <begin position="107"/>
        <end position="127"/>
    </location>
</feature>
<proteinExistence type="predicted"/>
<keyword evidence="1" id="KW-1133">Transmembrane helix</keyword>
<evidence type="ECO:0000256" key="1">
    <source>
        <dbReference type="SAM" id="Phobius"/>
    </source>
</evidence>
<accession>A0A0G1BDP7</accession>
<feature type="transmembrane region" description="Helical" evidence="1">
    <location>
        <begin position="31"/>
        <end position="53"/>
    </location>
</feature>
<reference evidence="2 3" key="1">
    <citation type="journal article" date="2015" name="Nature">
        <title>rRNA introns, odd ribosomes, and small enigmatic genomes across a large radiation of phyla.</title>
        <authorList>
            <person name="Brown C.T."/>
            <person name="Hug L.A."/>
            <person name="Thomas B.C."/>
            <person name="Sharon I."/>
            <person name="Castelle C.J."/>
            <person name="Singh A."/>
            <person name="Wilkins M.J."/>
            <person name="Williams K.H."/>
            <person name="Banfield J.F."/>
        </authorList>
    </citation>
    <scope>NUCLEOTIDE SEQUENCE [LARGE SCALE GENOMIC DNA]</scope>
</reference>
<name>A0A0G1BDP7_9BACT</name>
<organism evidence="2 3">
    <name type="scientific">Candidatus Magasanikbacteria bacterium GW2011_GWE2_42_7</name>
    <dbReference type="NCBI Taxonomy" id="1619052"/>
    <lineage>
        <taxon>Bacteria</taxon>
        <taxon>Candidatus Magasanikiibacteriota</taxon>
    </lineage>
</organism>
<evidence type="ECO:0000313" key="3">
    <source>
        <dbReference type="Proteomes" id="UP000033867"/>
    </source>
</evidence>
<keyword evidence="1" id="KW-0812">Transmembrane</keyword>
<dbReference type="Proteomes" id="UP000033867">
    <property type="component" value="Unassembled WGS sequence"/>
</dbReference>
<dbReference type="AlphaFoldDB" id="A0A0G1BDP7"/>
<dbReference type="EMBL" id="LCEK01000026">
    <property type="protein sequence ID" value="KKS71500.1"/>
    <property type="molecule type" value="Genomic_DNA"/>
</dbReference>
<sequence>MDIKQKILDTIKNEHITPIPAWKFFMGTYGLWMLSGVLLILGSFGVASIVFLFTKNDWDIYTELSESKFTHIVSTLPYLWLAIFVIMLILLYVDIRHTKRGYSYTSLHLFFAALGASILLGFGLHVIGVGQKIDTIITKTDPHYAHMFNPRLRALSQPEKGILMGKVTNIETISSTTTRMYVENPLLEGTWVVIVQPTTILPPSGIQIQDRIRVLGEEIKDVDTAEHQFFAHIILPFDTLGIEPGWKRRNMQPPPLQRPIR</sequence>
<comment type="caution">
    <text evidence="2">The sequence shown here is derived from an EMBL/GenBank/DDBJ whole genome shotgun (WGS) entry which is preliminary data.</text>
</comment>
<protein>
    <submittedName>
        <fullName evidence="2">Uncharacterized protein</fullName>
    </submittedName>
</protein>
<feature type="transmembrane region" description="Helical" evidence="1">
    <location>
        <begin position="73"/>
        <end position="95"/>
    </location>
</feature>
<evidence type="ECO:0000313" key="2">
    <source>
        <dbReference type="EMBL" id="KKS71500.1"/>
    </source>
</evidence>
<gene>
    <name evidence="2" type="ORF">UV42_C0026G0006</name>
</gene>
<keyword evidence="1" id="KW-0472">Membrane</keyword>